<dbReference type="EMBL" id="EU643474">
    <property type="protein sequence ID" value="ACD54591.1"/>
    <property type="molecule type" value="Genomic_DNA"/>
</dbReference>
<name>B3G443_ADIVA</name>
<reference evidence="10" key="1">
    <citation type="journal article" date="2008" name="Science">
        <title>Massive horizontal gene transfer in bdelloid rotifers.</title>
        <authorList>
            <person name="Gladyshev E.A."/>
            <person name="Meselson M.S."/>
            <person name="Arkhipova I.R."/>
        </authorList>
    </citation>
    <scope>NUCLEOTIDE SEQUENCE</scope>
</reference>
<evidence type="ECO:0000256" key="6">
    <source>
        <dbReference type="ARBA" id="ARBA00023170"/>
    </source>
</evidence>
<dbReference type="InterPro" id="IPR017452">
    <property type="entry name" value="GPCR_Rhodpsn_7TM"/>
</dbReference>
<evidence type="ECO:0000259" key="9">
    <source>
        <dbReference type="PROSITE" id="PS50262"/>
    </source>
</evidence>
<dbReference type="InterPro" id="IPR000276">
    <property type="entry name" value="GPCR_Rhodpsn"/>
</dbReference>
<evidence type="ECO:0000256" key="1">
    <source>
        <dbReference type="ARBA" id="ARBA00004141"/>
    </source>
</evidence>
<dbReference type="PANTHER" id="PTHR24243:SF208">
    <property type="entry name" value="PYROKININ-1 RECEPTOR"/>
    <property type="match status" value="1"/>
</dbReference>
<sequence>MLKANILHFIESQFFEDIMSESIVSSLLFSIKQITIYFGLTIVVAGVLGGCLNIIVFLSLRTFRQNSCSFYLTIMSILNIGELLVDLLPRILLAIYNTDGTETSLFYCKFRLYLVQICTLLSLTCFCLATFDQYCATCSRQRLQKFCNMKFARRLVIIFGCIWILHGIPYLIFFQHILSPITRKVNCSMVHPIFLQYRIYVIVLILFGILPLVITISFGSLAFYNTRQIPHYTIPLLRRELDKQLTTMVLLQIFMNIFTLLPYTIVNMISLNMKTIDDPLLQAQVQLRSIITLLLYYVYYAVSDLEFNFFFFLYHLYL</sequence>
<feature type="transmembrane region" description="Helical" evidence="8">
    <location>
        <begin position="34"/>
        <end position="58"/>
    </location>
</feature>
<keyword evidence="4" id="KW-0297">G-protein coupled receptor</keyword>
<dbReference type="GO" id="GO:0016020">
    <property type="term" value="C:membrane"/>
    <property type="evidence" value="ECO:0007669"/>
    <property type="project" value="UniProtKB-SubCell"/>
</dbReference>
<protein>
    <submittedName>
        <fullName evidence="10">Thyrotropin-releasing hormone receptor 2-like protein</fullName>
    </submittedName>
</protein>
<proteinExistence type="predicted"/>
<feature type="transmembrane region" description="Helical" evidence="8">
    <location>
        <begin position="245"/>
        <end position="265"/>
    </location>
</feature>
<evidence type="ECO:0000256" key="7">
    <source>
        <dbReference type="ARBA" id="ARBA00023224"/>
    </source>
</evidence>
<keyword evidence="7" id="KW-0807">Transducer</keyword>
<dbReference type="Gene3D" id="1.20.1070.10">
    <property type="entry name" value="Rhodopsin 7-helix transmembrane proteins"/>
    <property type="match status" value="1"/>
</dbReference>
<evidence type="ECO:0000256" key="5">
    <source>
        <dbReference type="ARBA" id="ARBA00023136"/>
    </source>
</evidence>
<dbReference type="PROSITE" id="PS50262">
    <property type="entry name" value="G_PROTEIN_RECEP_F1_2"/>
    <property type="match status" value="1"/>
</dbReference>
<keyword evidence="3 8" id="KW-1133">Transmembrane helix</keyword>
<keyword evidence="2 8" id="KW-0812">Transmembrane</keyword>
<accession>B3G443</accession>
<feature type="transmembrane region" description="Helical" evidence="8">
    <location>
        <begin position="113"/>
        <end position="134"/>
    </location>
</feature>
<evidence type="ECO:0000313" key="10">
    <source>
        <dbReference type="EMBL" id="ACD54591.1"/>
    </source>
</evidence>
<evidence type="ECO:0000256" key="3">
    <source>
        <dbReference type="ARBA" id="ARBA00022989"/>
    </source>
</evidence>
<dbReference type="AlphaFoldDB" id="B3G443"/>
<feature type="domain" description="G-protein coupled receptors family 1 profile" evidence="9">
    <location>
        <begin position="49"/>
        <end position="307"/>
    </location>
</feature>
<keyword evidence="6 10" id="KW-0675">Receptor</keyword>
<keyword evidence="5 8" id="KW-0472">Membrane</keyword>
<organism evidence="10">
    <name type="scientific">Adineta vaga</name>
    <name type="common">Rotifer</name>
    <name type="synonym">Callidina vaga</name>
    <dbReference type="NCBI Taxonomy" id="104782"/>
    <lineage>
        <taxon>Eukaryota</taxon>
        <taxon>Metazoa</taxon>
        <taxon>Spiralia</taxon>
        <taxon>Gnathifera</taxon>
        <taxon>Rotifera</taxon>
        <taxon>Eurotatoria</taxon>
        <taxon>Bdelloidea</taxon>
        <taxon>Adinetida</taxon>
        <taxon>Adinetidae</taxon>
        <taxon>Adineta</taxon>
    </lineage>
</organism>
<evidence type="ECO:0000256" key="4">
    <source>
        <dbReference type="ARBA" id="ARBA00023040"/>
    </source>
</evidence>
<feature type="transmembrane region" description="Helical" evidence="8">
    <location>
        <begin position="197"/>
        <end position="224"/>
    </location>
</feature>
<dbReference type="Pfam" id="PF00001">
    <property type="entry name" value="7tm_1"/>
    <property type="match status" value="1"/>
</dbReference>
<dbReference type="PANTHER" id="PTHR24243">
    <property type="entry name" value="G-PROTEIN COUPLED RECEPTOR"/>
    <property type="match status" value="1"/>
</dbReference>
<feature type="transmembrane region" description="Helical" evidence="8">
    <location>
        <begin position="70"/>
        <end position="93"/>
    </location>
</feature>
<evidence type="ECO:0000256" key="8">
    <source>
        <dbReference type="SAM" id="Phobius"/>
    </source>
</evidence>
<comment type="subcellular location">
    <subcellularLocation>
        <location evidence="1">Membrane</location>
        <topology evidence="1">Multi-pass membrane protein</topology>
    </subcellularLocation>
</comment>
<evidence type="ECO:0000256" key="2">
    <source>
        <dbReference type="ARBA" id="ARBA00022692"/>
    </source>
</evidence>
<dbReference type="GO" id="GO:0004930">
    <property type="term" value="F:G protein-coupled receptor activity"/>
    <property type="evidence" value="ECO:0007669"/>
    <property type="project" value="UniProtKB-KW"/>
</dbReference>
<feature type="transmembrane region" description="Helical" evidence="8">
    <location>
        <begin position="155"/>
        <end position="177"/>
    </location>
</feature>
<feature type="transmembrane region" description="Helical" evidence="8">
    <location>
        <begin position="297"/>
        <end position="317"/>
    </location>
</feature>
<dbReference type="SUPFAM" id="SSF81321">
    <property type="entry name" value="Family A G protein-coupled receptor-like"/>
    <property type="match status" value="1"/>
</dbReference>